<dbReference type="RefSeq" id="WP_054522433.1">
    <property type="nucleotide sequence ID" value="NZ_LGKO01000005.1"/>
</dbReference>
<dbReference type="InterPro" id="IPR001764">
    <property type="entry name" value="Glyco_hydro_3_N"/>
</dbReference>
<reference evidence="8 9" key="1">
    <citation type="submission" date="2015-07" db="EMBL/GenBank/DDBJ databases">
        <title>Whole genome sequence of Thermanaerothrix daxensis DSM 23592.</title>
        <authorList>
            <person name="Hemp J."/>
            <person name="Ward L.M."/>
            <person name="Pace L.A."/>
            <person name="Fischer W.W."/>
        </authorList>
    </citation>
    <scope>NUCLEOTIDE SEQUENCE [LARGE SCALE GENOMIC DNA]</scope>
    <source>
        <strain evidence="8 9">GNS-1</strain>
    </source>
</reference>
<keyword evidence="5" id="KW-0326">Glycosidase</keyword>
<evidence type="ECO:0000256" key="2">
    <source>
        <dbReference type="ARBA" id="ARBA00005336"/>
    </source>
</evidence>
<dbReference type="OrthoDB" id="9805821at2"/>
<dbReference type="STRING" id="869279.SE15_12565"/>
<protein>
    <recommendedName>
        <fullName evidence="3">beta-N-acetylhexosaminidase</fullName>
        <ecNumber evidence="3">3.2.1.52</ecNumber>
    </recommendedName>
</protein>
<dbReference type="PANTHER" id="PTHR30480">
    <property type="entry name" value="BETA-HEXOSAMINIDASE-RELATED"/>
    <property type="match status" value="1"/>
</dbReference>
<comment type="catalytic activity">
    <reaction evidence="1">
        <text>Hydrolysis of terminal non-reducing N-acetyl-D-hexosamine residues in N-acetyl-beta-D-hexosaminides.</text>
        <dbReference type="EC" id="3.2.1.52"/>
    </reaction>
</comment>
<evidence type="ECO:0000313" key="9">
    <source>
        <dbReference type="Proteomes" id="UP000050544"/>
    </source>
</evidence>
<feature type="transmembrane region" description="Helical" evidence="6">
    <location>
        <begin position="922"/>
        <end position="941"/>
    </location>
</feature>
<dbReference type="InterPro" id="IPR050226">
    <property type="entry name" value="NagZ_Beta-hexosaminidase"/>
</dbReference>
<dbReference type="InterPro" id="IPR036881">
    <property type="entry name" value="Glyco_hydro_3_C_sf"/>
</dbReference>
<dbReference type="SUPFAM" id="SSF51445">
    <property type="entry name" value="(Trans)glycosidases"/>
    <property type="match status" value="1"/>
</dbReference>
<dbReference type="AlphaFoldDB" id="A0A0P6XQX1"/>
<keyword evidence="9" id="KW-1185">Reference proteome</keyword>
<organism evidence="8 9">
    <name type="scientific">Thermanaerothrix daxensis</name>
    <dbReference type="NCBI Taxonomy" id="869279"/>
    <lineage>
        <taxon>Bacteria</taxon>
        <taxon>Bacillati</taxon>
        <taxon>Chloroflexota</taxon>
        <taxon>Anaerolineae</taxon>
        <taxon>Anaerolineales</taxon>
        <taxon>Anaerolineaceae</taxon>
        <taxon>Thermanaerothrix</taxon>
    </lineage>
</organism>
<dbReference type="Proteomes" id="UP000050544">
    <property type="component" value="Unassembled WGS sequence"/>
</dbReference>
<keyword evidence="4" id="KW-0378">Hydrolase</keyword>
<dbReference type="InterPro" id="IPR036962">
    <property type="entry name" value="Glyco_hydro_3_N_sf"/>
</dbReference>
<dbReference type="Gene3D" id="3.40.50.1700">
    <property type="entry name" value="Glycoside hydrolase family 3 C-terminal domain"/>
    <property type="match status" value="1"/>
</dbReference>
<sequence>MSRGRQTKIEDERANRYWGWVVRIGLLILALMALLGGSPTPSLAQTSPNSAEARARELLARLSPEEKVGQLFLVGFQGRDVSPGTPIHTLITRYHIGGVVLSAANDNFTGPEGTVAQTAALIRNLQQVAWDITQTPAMDVRSGQPLALTYIPLLVGISQEGDLYPNDQIFNGVTPLPSAMAVGATWKPALAEQVGQVLGKELYALGFNLYLGPSLDVLDVPNLGISGEDLGTRTFGGDPYWVGEMGKAFIRGVHAGSNGRIAVIAKHFPGQGSSDRSPEEEVATVRKSLEQLKQVELAPFFAVTQALPGNPISPDGVLVSHIRYQGFQGNIRASTRPISLDATALEQLLKLEPIGIWYQGGGLIISDNLGSNAVKRFFDPTGQNFDPRLVARTAFLAGNDLLYLNNFVGSGDTDAFDSIAKTLDAFVQKYLEDPAFAERVDASVLRILTLKFRLYPSFVLEDVIPEAIALNEVGRSQSVVFEVARQSVTLLSPDAADLSDALPRPPATREGMIFFTDVENARQCSTCPEQSVFAVDGLKKAIVRLYGPQAGGQINEAYLSAYSFQDLTAYLNGGQEMTALDNNLRQAEWVIFSILNPRRGHPEANALRRLLTERPDLIRNKRVIVFAFNAPYYLDATDISKLTAYYAVYSKAPPFLDMAARVLFQEVVPVGASPVSVPGIGYDLITATSPDPTQVIPIIVEPVGSEGAAIPSNTPQITATEAPSFRVGDVISIRTGLIYDHNRNPVPDGTVVRFMVTAGVGEKRIQQQIETVTVQGVAQTTYKITETSPIEIRAASDPALLSQIITINIINGQEAAVTAVLPTTIPTEVPERTVTPAEITPTPTVEPPTAEEETLPFGVGLISLVVVWGIGLGVGGIAAKKLAMRLAYQQSMFTIIGGMVAYVATLLLPASRSGFLQAGLPGILVAILLGCGVGWGLGRLWQVAGGQMRTWLEHWLGINESE</sequence>
<dbReference type="EC" id="3.2.1.52" evidence="3"/>
<proteinExistence type="inferred from homology"/>
<gene>
    <name evidence="8" type="ORF">SE15_12565</name>
</gene>
<evidence type="ECO:0000256" key="5">
    <source>
        <dbReference type="ARBA" id="ARBA00023295"/>
    </source>
</evidence>
<dbReference type="PATRIC" id="fig|869279.4.peg.2136"/>
<dbReference type="GO" id="GO:0005975">
    <property type="term" value="P:carbohydrate metabolic process"/>
    <property type="evidence" value="ECO:0007669"/>
    <property type="project" value="InterPro"/>
</dbReference>
<dbReference type="InterPro" id="IPR017853">
    <property type="entry name" value="GH"/>
</dbReference>
<keyword evidence="6" id="KW-0472">Membrane</keyword>
<dbReference type="Gene3D" id="3.20.20.300">
    <property type="entry name" value="Glycoside hydrolase, family 3, N-terminal domain"/>
    <property type="match status" value="1"/>
</dbReference>
<keyword evidence="6" id="KW-0812">Transmembrane</keyword>
<evidence type="ECO:0000259" key="7">
    <source>
        <dbReference type="Pfam" id="PF00933"/>
    </source>
</evidence>
<comment type="similarity">
    <text evidence="2">Belongs to the glycosyl hydrolase 3 family.</text>
</comment>
<evidence type="ECO:0000313" key="8">
    <source>
        <dbReference type="EMBL" id="KPL82869.1"/>
    </source>
</evidence>
<feature type="domain" description="Glycoside hydrolase family 3 N-terminal" evidence="7">
    <location>
        <begin position="65"/>
        <end position="449"/>
    </location>
</feature>
<name>A0A0P6XQX1_9CHLR</name>
<dbReference type="GO" id="GO:0004563">
    <property type="term" value="F:beta-N-acetylhexosaminidase activity"/>
    <property type="evidence" value="ECO:0007669"/>
    <property type="project" value="UniProtKB-EC"/>
</dbReference>
<evidence type="ECO:0000256" key="4">
    <source>
        <dbReference type="ARBA" id="ARBA00022801"/>
    </source>
</evidence>
<accession>A0A0P6XQX1</accession>
<evidence type="ECO:0000256" key="6">
    <source>
        <dbReference type="SAM" id="Phobius"/>
    </source>
</evidence>
<keyword evidence="6" id="KW-1133">Transmembrane helix</keyword>
<feature type="transmembrane region" description="Helical" evidence="6">
    <location>
        <begin position="891"/>
        <end position="910"/>
    </location>
</feature>
<dbReference type="EMBL" id="LGKO01000005">
    <property type="protein sequence ID" value="KPL82869.1"/>
    <property type="molecule type" value="Genomic_DNA"/>
</dbReference>
<dbReference type="Pfam" id="PF00933">
    <property type="entry name" value="Glyco_hydro_3"/>
    <property type="match status" value="1"/>
</dbReference>
<feature type="transmembrane region" description="Helical" evidence="6">
    <location>
        <begin position="857"/>
        <end position="879"/>
    </location>
</feature>
<evidence type="ECO:0000256" key="1">
    <source>
        <dbReference type="ARBA" id="ARBA00001231"/>
    </source>
</evidence>
<evidence type="ECO:0000256" key="3">
    <source>
        <dbReference type="ARBA" id="ARBA00012663"/>
    </source>
</evidence>
<comment type="caution">
    <text evidence="8">The sequence shown here is derived from an EMBL/GenBank/DDBJ whole genome shotgun (WGS) entry which is preliminary data.</text>
</comment>
<dbReference type="PANTHER" id="PTHR30480:SF13">
    <property type="entry name" value="BETA-HEXOSAMINIDASE"/>
    <property type="match status" value="1"/>
</dbReference>
<dbReference type="GO" id="GO:0009254">
    <property type="term" value="P:peptidoglycan turnover"/>
    <property type="evidence" value="ECO:0007669"/>
    <property type="project" value="TreeGrafter"/>
</dbReference>